<dbReference type="UniPathway" id="UPA00109">
    <property type="reaction ID" value="UER00183"/>
</dbReference>
<evidence type="ECO:0000256" key="3">
    <source>
        <dbReference type="ARBA" id="ARBA00013068"/>
    </source>
</evidence>
<comment type="similarity">
    <text evidence="2">Belongs to the class I fructose-bisphosphate aldolase family.</text>
</comment>
<dbReference type="AlphaFoldDB" id="A0A7S2HMU7"/>
<dbReference type="SUPFAM" id="SSF51569">
    <property type="entry name" value="Aldolase"/>
    <property type="match status" value="1"/>
</dbReference>
<dbReference type="GO" id="GO:0006096">
    <property type="term" value="P:glycolytic process"/>
    <property type="evidence" value="ECO:0007669"/>
    <property type="project" value="UniProtKB-UniPathway"/>
</dbReference>
<evidence type="ECO:0000313" key="6">
    <source>
        <dbReference type="EMBL" id="CAD9495459.1"/>
    </source>
</evidence>
<reference evidence="6" key="1">
    <citation type="submission" date="2021-01" db="EMBL/GenBank/DDBJ databases">
        <authorList>
            <person name="Corre E."/>
            <person name="Pelletier E."/>
            <person name="Niang G."/>
            <person name="Scheremetjew M."/>
            <person name="Finn R."/>
            <person name="Kale V."/>
            <person name="Holt S."/>
            <person name="Cochrane G."/>
            <person name="Meng A."/>
            <person name="Brown T."/>
            <person name="Cohen L."/>
        </authorList>
    </citation>
    <scope>NUCLEOTIDE SEQUENCE</scope>
    <source>
        <strain evidence="6">RCC3387</strain>
    </source>
</reference>
<evidence type="ECO:0000256" key="2">
    <source>
        <dbReference type="ARBA" id="ARBA00010387"/>
    </source>
</evidence>
<protein>
    <recommendedName>
        <fullName evidence="3">fructose-bisphosphate aldolase</fullName>
        <ecNumber evidence="3">4.1.2.13</ecNumber>
    </recommendedName>
</protein>
<dbReference type="Pfam" id="PF00274">
    <property type="entry name" value="Glycolytic"/>
    <property type="match status" value="1"/>
</dbReference>
<dbReference type="Gene3D" id="3.20.20.70">
    <property type="entry name" value="Aldolase class I"/>
    <property type="match status" value="1"/>
</dbReference>
<dbReference type="InterPro" id="IPR013785">
    <property type="entry name" value="Aldolase_TIM"/>
</dbReference>
<accession>A0A7S2HMU7</accession>
<sequence>MAKAQLQITCASICTPGKGITACDEGPGTIGGRFEKVGVENTEENRRAYRQMLFEAPGASEHLSAAILDPETMYQKNDAGVLFPEALAKLGIVPGVKPHLKVYKLPGTGGETVMQGLDSLAARCKEYKAAGAKFAKWRSPLVITESAPSDLAIEANMRDLARYALICQDEGLVPIVEPDVVMQGTHDLETAIAVNVKVQATLYKAMLDHGVFMEGTILKTNMVNPGLDCPVSYTAEEIAEANITTLRRVMPVAIPGVNFLSGGQNLEDAAARLNAINRTKGNSPWNLSFSWSAALQMPLFELCKGKGGKMPLEEMSALYVKELQVASAAALGKHTPGPEEGAHVAKQLVAA</sequence>
<keyword evidence="5" id="KW-0456">Lyase</keyword>
<evidence type="ECO:0000256" key="5">
    <source>
        <dbReference type="ARBA" id="ARBA00023239"/>
    </source>
</evidence>
<dbReference type="NCBIfam" id="NF033379">
    <property type="entry name" value="FrucBisAld_I"/>
    <property type="match status" value="1"/>
</dbReference>
<gene>
    <name evidence="6" type="ORF">BRAN1462_LOCUS3299</name>
</gene>
<organism evidence="6">
    <name type="scientific">Zooxanthella nutricula</name>
    <dbReference type="NCBI Taxonomy" id="1333877"/>
    <lineage>
        <taxon>Eukaryota</taxon>
        <taxon>Sar</taxon>
        <taxon>Alveolata</taxon>
        <taxon>Dinophyceae</taxon>
        <taxon>Peridiniales</taxon>
        <taxon>Peridiniales incertae sedis</taxon>
        <taxon>Zooxanthella</taxon>
    </lineage>
</organism>
<comment type="pathway">
    <text evidence="1">Carbohydrate degradation; glycolysis; D-glyceraldehyde 3-phosphate and glycerone phosphate from D-glucose: step 4/4.</text>
</comment>
<evidence type="ECO:0000256" key="4">
    <source>
        <dbReference type="ARBA" id="ARBA00023152"/>
    </source>
</evidence>
<dbReference type="EMBL" id="HBGW01005013">
    <property type="protein sequence ID" value="CAD9495459.1"/>
    <property type="molecule type" value="Transcribed_RNA"/>
</dbReference>
<evidence type="ECO:0000256" key="1">
    <source>
        <dbReference type="ARBA" id="ARBA00004714"/>
    </source>
</evidence>
<keyword evidence="4" id="KW-0324">Glycolysis</keyword>
<proteinExistence type="inferred from homology"/>
<dbReference type="EC" id="4.1.2.13" evidence="3"/>
<dbReference type="PANTHER" id="PTHR11627">
    <property type="entry name" value="FRUCTOSE-BISPHOSPHATE ALDOLASE"/>
    <property type="match status" value="1"/>
</dbReference>
<name>A0A7S2HMU7_9DINO</name>
<dbReference type="InterPro" id="IPR000741">
    <property type="entry name" value="FBA_I"/>
</dbReference>
<dbReference type="GO" id="GO:0004332">
    <property type="term" value="F:fructose-bisphosphate aldolase activity"/>
    <property type="evidence" value="ECO:0007669"/>
    <property type="project" value="UniProtKB-EC"/>
</dbReference>